<evidence type="ECO:0000256" key="1">
    <source>
        <dbReference type="SAM" id="MobiDB-lite"/>
    </source>
</evidence>
<evidence type="ECO:0000313" key="3">
    <source>
        <dbReference type="WBParaSite" id="L893_g22350.t1"/>
    </source>
</evidence>
<sequence length="72" mass="8369">MAELRRTHSDVFKHLDHPQEDDADVDPLEKKEVSLSMRSLRARTLSHRSANGDEEGDERNLVASWHFLYPLL</sequence>
<keyword evidence="2" id="KW-1185">Reference proteome</keyword>
<accession>A0A1I7Z356</accession>
<evidence type="ECO:0000313" key="2">
    <source>
        <dbReference type="Proteomes" id="UP000095287"/>
    </source>
</evidence>
<protein>
    <submittedName>
        <fullName evidence="3">Uncharacterized protein</fullName>
    </submittedName>
</protein>
<feature type="region of interest" description="Disordered" evidence="1">
    <location>
        <begin position="1"/>
        <end position="28"/>
    </location>
</feature>
<reference evidence="3" key="1">
    <citation type="submission" date="2016-11" db="UniProtKB">
        <authorList>
            <consortium name="WormBaseParasite"/>
        </authorList>
    </citation>
    <scope>IDENTIFICATION</scope>
</reference>
<proteinExistence type="predicted"/>
<dbReference type="WBParaSite" id="L893_g22350.t1">
    <property type="protein sequence ID" value="L893_g22350.t1"/>
    <property type="gene ID" value="L893_g22350"/>
</dbReference>
<name>A0A1I7Z356_9BILA</name>
<dbReference type="AlphaFoldDB" id="A0A1I7Z356"/>
<feature type="compositionally biased region" description="Basic and acidic residues" evidence="1">
    <location>
        <begin position="1"/>
        <end position="20"/>
    </location>
</feature>
<organism evidence="2 3">
    <name type="scientific">Steinernema glaseri</name>
    <dbReference type="NCBI Taxonomy" id="37863"/>
    <lineage>
        <taxon>Eukaryota</taxon>
        <taxon>Metazoa</taxon>
        <taxon>Ecdysozoa</taxon>
        <taxon>Nematoda</taxon>
        <taxon>Chromadorea</taxon>
        <taxon>Rhabditida</taxon>
        <taxon>Tylenchina</taxon>
        <taxon>Panagrolaimomorpha</taxon>
        <taxon>Strongyloidoidea</taxon>
        <taxon>Steinernematidae</taxon>
        <taxon>Steinernema</taxon>
    </lineage>
</organism>
<dbReference type="Proteomes" id="UP000095287">
    <property type="component" value="Unplaced"/>
</dbReference>